<feature type="transmembrane region" description="Helical" evidence="7">
    <location>
        <begin position="12"/>
        <end position="31"/>
    </location>
</feature>
<gene>
    <name evidence="9" type="ORF">KKP3000_000647</name>
</gene>
<evidence type="ECO:0000256" key="4">
    <source>
        <dbReference type="ARBA" id="ARBA00022692"/>
    </source>
</evidence>
<organism evidence="9 10">
    <name type="scientific">Alicyclobacillus fastidiosus</name>
    <dbReference type="NCBI Taxonomy" id="392011"/>
    <lineage>
        <taxon>Bacteria</taxon>
        <taxon>Bacillati</taxon>
        <taxon>Bacillota</taxon>
        <taxon>Bacilli</taxon>
        <taxon>Bacillales</taxon>
        <taxon>Alicyclobacillaceae</taxon>
        <taxon>Alicyclobacillus</taxon>
    </lineage>
</organism>
<keyword evidence="6 7" id="KW-0472">Membrane</keyword>
<comment type="caution">
    <text evidence="9">The sequence shown here is derived from an EMBL/GenBank/DDBJ whole genome shotgun (WGS) entry which is preliminary data.</text>
</comment>
<evidence type="ECO:0000256" key="7">
    <source>
        <dbReference type="SAM" id="Phobius"/>
    </source>
</evidence>
<reference evidence="9 10" key="1">
    <citation type="journal article" date="2024" name="Int. J. Mol. Sci.">
        <title>Exploration of Alicyclobacillus spp. Genome in Search of Antibiotic Resistance.</title>
        <authorList>
            <person name="Bucka-Kolendo J."/>
            <person name="Kiousi D.E."/>
            <person name="Dekowska A."/>
            <person name="Mikolajczuk-Szczyrba A."/>
            <person name="Karadedos D.M."/>
            <person name="Michael P."/>
            <person name="Galanis A."/>
            <person name="Sokolowska B."/>
        </authorList>
    </citation>
    <scope>NUCLEOTIDE SEQUENCE [LARGE SCALE GENOMIC DNA]</scope>
    <source>
        <strain evidence="9 10">KKP 3000</strain>
    </source>
</reference>
<dbReference type="Proteomes" id="UP001579974">
    <property type="component" value="Unassembled WGS sequence"/>
</dbReference>
<feature type="domain" description="VTT" evidence="8">
    <location>
        <begin position="30"/>
        <end position="155"/>
    </location>
</feature>
<dbReference type="EMBL" id="JBDXSU010000014">
    <property type="protein sequence ID" value="MFB5191861.1"/>
    <property type="molecule type" value="Genomic_DNA"/>
</dbReference>
<dbReference type="RefSeq" id="WP_275476498.1">
    <property type="nucleotide sequence ID" value="NZ_CP162940.1"/>
</dbReference>
<keyword evidence="3" id="KW-1003">Cell membrane</keyword>
<feature type="transmembrane region" description="Helical" evidence="7">
    <location>
        <begin position="174"/>
        <end position="191"/>
    </location>
</feature>
<keyword evidence="10" id="KW-1185">Reference proteome</keyword>
<comment type="similarity">
    <text evidence="2">Belongs to the DedA family.</text>
</comment>
<keyword evidence="5 7" id="KW-1133">Transmembrane helix</keyword>
<sequence>MSHSVMMFVQSSGYLGIFIAMILESACIPLPSEVVMPFGGYLVSTGHLHFALVVVVGVFGNLVGSTIAYAVGRFGGRAFISRYGRFVLLSERHLQQADRFFARRGNVTVLICRLLPALRTFISLPAGIGKMRFGRFLTYSAIGTIPWVWILTYVGLKLSQNWAVIEQDLRPLTIIFAVVLVVVVVGFWLLANRKRGDVSP</sequence>
<evidence type="ECO:0000256" key="6">
    <source>
        <dbReference type="ARBA" id="ARBA00023136"/>
    </source>
</evidence>
<dbReference type="InterPro" id="IPR051311">
    <property type="entry name" value="DedA_domain"/>
</dbReference>
<comment type="subcellular location">
    <subcellularLocation>
        <location evidence="1">Cell membrane</location>
        <topology evidence="1">Multi-pass membrane protein</topology>
    </subcellularLocation>
</comment>
<evidence type="ECO:0000313" key="9">
    <source>
        <dbReference type="EMBL" id="MFB5191861.1"/>
    </source>
</evidence>
<feature type="transmembrane region" description="Helical" evidence="7">
    <location>
        <begin position="51"/>
        <end position="72"/>
    </location>
</feature>
<proteinExistence type="inferred from homology"/>
<protein>
    <submittedName>
        <fullName evidence="9">DedA family protein</fullName>
    </submittedName>
</protein>
<name>A0ABV5AHY4_9BACL</name>
<evidence type="ECO:0000256" key="2">
    <source>
        <dbReference type="ARBA" id="ARBA00010792"/>
    </source>
</evidence>
<dbReference type="InterPro" id="IPR032816">
    <property type="entry name" value="VTT_dom"/>
</dbReference>
<dbReference type="Pfam" id="PF09335">
    <property type="entry name" value="VTT_dom"/>
    <property type="match status" value="1"/>
</dbReference>
<evidence type="ECO:0000256" key="3">
    <source>
        <dbReference type="ARBA" id="ARBA00022475"/>
    </source>
</evidence>
<dbReference type="PANTHER" id="PTHR42709">
    <property type="entry name" value="ALKALINE PHOSPHATASE LIKE PROTEIN"/>
    <property type="match status" value="1"/>
</dbReference>
<evidence type="ECO:0000313" key="10">
    <source>
        <dbReference type="Proteomes" id="UP001579974"/>
    </source>
</evidence>
<evidence type="ECO:0000256" key="5">
    <source>
        <dbReference type="ARBA" id="ARBA00022989"/>
    </source>
</evidence>
<accession>A0ABV5AHY4</accession>
<feature type="transmembrane region" description="Helical" evidence="7">
    <location>
        <begin position="136"/>
        <end position="154"/>
    </location>
</feature>
<evidence type="ECO:0000256" key="1">
    <source>
        <dbReference type="ARBA" id="ARBA00004651"/>
    </source>
</evidence>
<keyword evidence="4 7" id="KW-0812">Transmembrane</keyword>
<evidence type="ECO:0000259" key="8">
    <source>
        <dbReference type="Pfam" id="PF09335"/>
    </source>
</evidence>
<dbReference type="PANTHER" id="PTHR42709:SF6">
    <property type="entry name" value="UNDECAPRENYL PHOSPHATE TRANSPORTER A"/>
    <property type="match status" value="1"/>
</dbReference>